<evidence type="ECO:0000313" key="3">
    <source>
        <dbReference type="Proteomes" id="UP001607302"/>
    </source>
</evidence>
<dbReference type="AlphaFoldDB" id="A0ABD2BDJ5"/>
<feature type="region of interest" description="Disordered" evidence="1">
    <location>
        <begin position="69"/>
        <end position="92"/>
    </location>
</feature>
<reference evidence="2 3" key="1">
    <citation type="journal article" date="2024" name="Ann. Entomol. Soc. Am.">
        <title>Genomic analyses of the southern and eastern yellowjacket wasps (Hymenoptera: Vespidae) reveal evolutionary signatures of social life.</title>
        <authorList>
            <person name="Catto M.A."/>
            <person name="Caine P.B."/>
            <person name="Orr S.E."/>
            <person name="Hunt B.G."/>
            <person name="Goodisman M.A.D."/>
        </authorList>
    </citation>
    <scope>NUCLEOTIDE SEQUENCE [LARGE SCALE GENOMIC DNA]</scope>
    <source>
        <strain evidence="2">233</strain>
        <tissue evidence="2">Head and thorax</tissue>
    </source>
</reference>
<protein>
    <submittedName>
        <fullName evidence="2">Uncharacterized protein</fullName>
    </submittedName>
</protein>
<sequence>MPKSKEIKSTKEQQTSITLEDKDYQYEVCVKAQSVKRNAYYIGSKLKIRIISTKLQSNHSQYDTVFVKPVPKESQKKDQDINIQNEEGLSAGMVNERECTDMDEILSTFDKIKSNSDV</sequence>
<feature type="compositionally biased region" description="Basic and acidic residues" evidence="1">
    <location>
        <begin position="70"/>
        <end position="80"/>
    </location>
</feature>
<evidence type="ECO:0000313" key="2">
    <source>
        <dbReference type="EMBL" id="KAL2730754.1"/>
    </source>
</evidence>
<gene>
    <name evidence="2" type="ORF">V1478_005167</name>
</gene>
<comment type="caution">
    <text evidence="2">The sequence shown here is derived from an EMBL/GenBank/DDBJ whole genome shotgun (WGS) entry which is preliminary data.</text>
</comment>
<dbReference type="EMBL" id="JAUDFV010000110">
    <property type="protein sequence ID" value="KAL2730754.1"/>
    <property type="molecule type" value="Genomic_DNA"/>
</dbReference>
<name>A0ABD2BDJ5_VESSQ</name>
<proteinExistence type="predicted"/>
<accession>A0ABD2BDJ5</accession>
<keyword evidence="3" id="KW-1185">Reference proteome</keyword>
<dbReference type="Proteomes" id="UP001607302">
    <property type="component" value="Unassembled WGS sequence"/>
</dbReference>
<organism evidence="2 3">
    <name type="scientific">Vespula squamosa</name>
    <name type="common">Southern yellow jacket</name>
    <name type="synonym">Wasp</name>
    <dbReference type="NCBI Taxonomy" id="30214"/>
    <lineage>
        <taxon>Eukaryota</taxon>
        <taxon>Metazoa</taxon>
        <taxon>Ecdysozoa</taxon>
        <taxon>Arthropoda</taxon>
        <taxon>Hexapoda</taxon>
        <taxon>Insecta</taxon>
        <taxon>Pterygota</taxon>
        <taxon>Neoptera</taxon>
        <taxon>Endopterygota</taxon>
        <taxon>Hymenoptera</taxon>
        <taxon>Apocrita</taxon>
        <taxon>Aculeata</taxon>
        <taxon>Vespoidea</taxon>
        <taxon>Vespidae</taxon>
        <taxon>Vespinae</taxon>
        <taxon>Vespula</taxon>
    </lineage>
</organism>
<evidence type="ECO:0000256" key="1">
    <source>
        <dbReference type="SAM" id="MobiDB-lite"/>
    </source>
</evidence>